<protein>
    <submittedName>
        <fullName evidence="2">CheW protein</fullName>
    </submittedName>
</protein>
<dbReference type="GO" id="GO:0006935">
    <property type="term" value="P:chemotaxis"/>
    <property type="evidence" value="ECO:0007669"/>
    <property type="project" value="InterPro"/>
</dbReference>
<evidence type="ECO:0000259" key="1">
    <source>
        <dbReference type="PROSITE" id="PS50851"/>
    </source>
</evidence>
<dbReference type="Pfam" id="PF01584">
    <property type="entry name" value="CheW"/>
    <property type="match status" value="1"/>
</dbReference>
<evidence type="ECO:0000313" key="3">
    <source>
        <dbReference type="Proteomes" id="UP000192906"/>
    </source>
</evidence>
<dbReference type="SUPFAM" id="SSF50341">
    <property type="entry name" value="CheW-like"/>
    <property type="match status" value="1"/>
</dbReference>
<name>A0A1X7C0I2_9BACT</name>
<dbReference type="InterPro" id="IPR036061">
    <property type="entry name" value="CheW-like_dom_sf"/>
</dbReference>
<dbReference type="GO" id="GO:0007165">
    <property type="term" value="P:signal transduction"/>
    <property type="evidence" value="ECO:0007669"/>
    <property type="project" value="InterPro"/>
</dbReference>
<dbReference type="PANTHER" id="PTHR22617">
    <property type="entry name" value="CHEMOTAXIS SENSOR HISTIDINE KINASE-RELATED"/>
    <property type="match status" value="1"/>
</dbReference>
<reference evidence="3" key="1">
    <citation type="submission" date="2017-04" db="EMBL/GenBank/DDBJ databases">
        <authorList>
            <person name="Varghese N."/>
            <person name="Submissions S."/>
        </authorList>
    </citation>
    <scope>NUCLEOTIDE SEQUENCE [LARGE SCALE GENOMIC DNA]</scope>
    <source>
        <strain evidence="3">K3S</strain>
    </source>
</reference>
<organism evidence="2 3">
    <name type="scientific">Desulfovibrio gilichinskyi</name>
    <dbReference type="NCBI Taxonomy" id="1519643"/>
    <lineage>
        <taxon>Bacteria</taxon>
        <taxon>Pseudomonadati</taxon>
        <taxon>Thermodesulfobacteriota</taxon>
        <taxon>Desulfovibrionia</taxon>
        <taxon>Desulfovibrionales</taxon>
        <taxon>Desulfovibrionaceae</taxon>
        <taxon>Desulfovibrio</taxon>
    </lineage>
</organism>
<dbReference type="Gene3D" id="2.30.30.40">
    <property type="entry name" value="SH3 Domains"/>
    <property type="match status" value="1"/>
</dbReference>
<dbReference type="RefSeq" id="WP_085096574.1">
    <property type="nucleotide sequence ID" value="NZ_FWZU01000001.1"/>
</dbReference>
<dbReference type="EMBL" id="FWZU01000001">
    <property type="protein sequence ID" value="SME87767.1"/>
    <property type="molecule type" value="Genomic_DNA"/>
</dbReference>
<feature type="domain" description="CheW-like" evidence="1">
    <location>
        <begin position="45"/>
        <end position="191"/>
    </location>
</feature>
<dbReference type="Proteomes" id="UP000192906">
    <property type="component" value="Unassembled WGS sequence"/>
</dbReference>
<dbReference type="OrthoDB" id="9790406at2"/>
<keyword evidence="3" id="KW-1185">Reference proteome</keyword>
<dbReference type="AlphaFoldDB" id="A0A1X7C0I2"/>
<gene>
    <name evidence="2" type="ORF">SAMN06295933_0028</name>
</gene>
<dbReference type="InterPro" id="IPR002545">
    <property type="entry name" value="CheW-lke_dom"/>
</dbReference>
<accession>A0A1X7C0I2</accession>
<dbReference type="Gene3D" id="2.40.50.180">
    <property type="entry name" value="CheA-289, Domain 4"/>
    <property type="match status" value="1"/>
</dbReference>
<dbReference type="STRING" id="1519643.SAMN06295933_0028"/>
<evidence type="ECO:0000313" key="2">
    <source>
        <dbReference type="EMBL" id="SME87767.1"/>
    </source>
</evidence>
<sequence length="198" mass="21427">MKKNDTAQYIRQENDKELLKERAVKLARKITSDEAGAEAARIGRSKDYVQFSLGLDAYAFDTSVVKEVLETEDIVSVPCTPDFITGVISVRGHICPVIDLRAFLGLSGGPERPFLAAVKKVLVLSSSEMKLAVLIDEVTDVFSVQNDDIKPRAAGNSGSDRFSVGTINAKVVVLDGVKLLDASELIVNEVVNGSMSLR</sequence>
<proteinExistence type="predicted"/>
<dbReference type="GO" id="GO:0005829">
    <property type="term" value="C:cytosol"/>
    <property type="evidence" value="ECO:0007669"/>
    <property type="project" value="TreeGrafter"/>
</dbReference>
<dbReference type="PROSITE" id="PS50851">
    <property type="entry name" value="CHEW"/>
    <property type="match status" value="1"/>
</dbReference>
<dbReference type="SMART" id="SM00260">
    <property type="entry name" value="CheW"/>
    <property type="match status" value="1"/>
</dbReference>
<dbReference type="PANTHER" id="PTHR22617:SF23">
    <property type="entry name" value="CHEMOTAXIS PROTEIN CHEW"/>
    <property type="match status" value="1"/>
</dbReference>
<dbReference type="InterPro" id="IPR039315">
    <property type="entry name" value="CheW"/>
</dbReference>